<evidence type="ECO:0000313" key="1">
    <source>
        <dbReference type="EMBL" id="KAK1150266.1"/>
    </source>
</evidence>
<keyword evidence="2" id="KW-1185">Reference proteome</keyword>
<evidence type="ECO:0000313" key="2">
    <source>
        <dbReference type="Proteomes" id="UP001177260"/>
    </source>
</evidence>
<reference evidence="1 2" key="1">
    <citation type="journal article" date="2023" name="ACS Omega">
        <title>Identification of the Neoaspergillic Acid Biosynthesis Gene Cluster by Establishing an In Vitro CRISPR-Ribonucleoprotein Genetic System in Aspergillus melleus.</title>
        <authorList>
            <person name="Yuan B."/>
            <person name="Grau M.F."/>
            <person name="Murata R.M."/>
            <person name="Torok T."/>
            <person name="Venkateswaran K."/>
            <person name="Stajich J.E."/>
            <person name="Wang C.C.C."/>
        </authorList>
    </citation>
    <scope>NUCLEOTIDE SEQUENCE [LARGE SCALE GENOMIC DNA]</scope>
    <source>
        <strain evidence="1 2">IMV 1140</strain>
    </source>
</reference>
<gene>
    <name evidence="1" type="ORF">N8T08_000168</name>
</gene>
<proteinExistence type="predicted"/>
<accession>A0ACC3BH53</accession>
<dbReference type="Proteomes" id="UP001177260">
    <property type="component" value="Unassembled WGS sequence"/>
</dbReference>
<dbReference type="EMBL" id="JAOPJF010000001">
    <property type="protein sequence ID" value="KAK1150266.1"/>
    <property type="molecule type" value="Genomic_DNA"/>
</dbReference>
<protein>
    <submittedName>
        <fullName evidence="1">Uncharacterized protein</fullName>
    </submittedName>
</protein>
<name>A0ACC3BH53_9EURO</name>
<comment type="caution">
    <text evidence="1">The sequence shown here is derived from an EMBL/GenBank/DDBJ whole genome shotgun (WGS) entry which is preliminary data.</text>
</comment>
<organism evidence="1 2">
    <name type="scientific">Aspergillus melleus</name>
    <dbReference type="NCBI Taxonomy" id="138277"/>
    <lineage>
        <taxon>Eukaryota</taxon>
        <taxon>Fungi</taxon>
        <taxon>Dikarya</taxon>
        <taxon>Ascomycota</taxon>
        <taxon>Pezizomycotina</taxon>
        <taxon>Eurotiomycetes</taxon>
        <taxon>Eurotiomycetidae</taxon>
        <taxon>Eurotiales</taxon>
        <taxon>Aspergillaceae</taxon>
        <taxon>Aspergillus</taxon>
        <taxon>Aspergillus subgen. Circumdati</taxon>
    </lineage>
</organism>
<sequence length="164" mass="19008">MLGIAELHKQCIKGMLAGNDNWRRPEAHFKGELNKPTDMFAFGTVVNAVLGRVIFGPDNNFWQHQAQGALPRFIRLQRQVSYFGDEQGISSLLRHIGDDEINCHVLRMLWDERTDEHIAYKPFTEWPDVVDAAFMDFIERLMNLDPTKRLTAREVLEHPWFGDA</sequence>